<keyword evidence="3" id="KW-1185">Reference proteome</keyword>
<gene>
    <name evidence="2" type="ORF">QQ008_21315</name>
</gene>
<sequence>MTTVFGNKPETRIYKTDKLRKAVNHVLLGTRLDVKDENDNAYLVDTRGRGKSGWVRKEDVRDTPIFKIFFVDVAQGDGTIIESPEGIILLDGGPSSNFYRFVIHRYKRILKEDDQVNIRAIIMSHPDWDHFNGLTAVIKDNRFNIGRIYHNGIIRYDTKPPGRETKMGKTTDRIINGKKKTVLTETYNSLSDVKKLINEGYLMPSFRKFWQAALDAKNQGRLKNAECITFHDQTITGFDTDPKDSLRIEILGPIPLSDKNKKLEYITFPEAEDIAKNNPRPSDSHTINGHSLVLKFIYGEHSFLLGGDLNIPAELHLLEHYGDDNPFRVDVAKACHHGSSDYLVDYLKKVKPMANVISSGDNKSFDHPMSDAVGSACKHTRGDHPLLFSTEIARATSSSGTHYGLINVRSNGKILTMAQMKEQHKNKADVWDSYTLPWNGKFHDEIKEYRKKN</sequence>
<dbReference type="RefSeq" id="WP_346753969.1">
    <property type="nucleotide sequence ID" value="NZ_JAUJEA010000009.1"/>
</dbReference>
<evidence type="ECO:0000313" key="3">
    <source>
        <dbReference type="Proteomes" id="UP001172082"/>
    </source>
</evidence>
<name>A0ABT8KT57_9BACT</name>
<comment type="caution">
    <text evidence="2">The sequence shown here is derived from an EMBL/GenBank/DDBJ whole genome shotgun (WGS) entry which is preliminary data.</text>
</comment>
<dbReference type="PANTHER" id="PTHR30619">
    <property type="entry name" value="DNA INTERNALIZATION/COMPETENCE PROTEIN COMEC/REC2"/>
    <property type="match status" value="1"/>
</dbReference>
<dbReference type="InterPro" id="IPR052159">
    <property type="entry name" value="Competence_DNA_uptake"/>
</dbReference>
<organism evidence="2 3">
    <name type="scientific">Splendidivirga corallicola</name>
    <dbReference type="NCBI Taxonomy" id="3051826"/>
    <lineage>
        <taxon>Bacteria</taxon>
        <taxon>Pseudomonadati</taxon>
        <taxon>Bacteroidota</taxon>
        <taxon>Cytophagia</taxon>
        <taxon>Cytophagales</taxon>
        <taxon>Splendidivirgaceae</taxon>
        <taxon>Splendidivirga</taxon>
    </lineage>
</organism>
<feature type="domain" description="Metallo-beta-lactamase" evidence="1">
    <location>
        <begin position="74"/>
        <end position="155"/>
    </location>
</feature>
<evidence type="ECO:0000259" key="1">
    <source>
        <dbReference type="Pfam" id="PF00753"/>
    </source>
</evidence>
<dbReference type="Proteomes" id="UP001172082">
    <property type="component" value="Unassembled WGS sequence"/>
</dbReference>
<dbReference type="InterPro" id="IPR036866">
    <property type="entry name" value="RibonucZ/Hydroxyglut_hydro"/>
</dbReference>
<dbReference type="Gene3D" id="3.60.15.10">
    <property type="entry name" value="Ribonuclease Z/Hydroxyacylglutathione hydrolase-like"/>
    <property type="match status" value="1"/>
</dbReference>
<protein>
    <submittedName>
        <fullName evidence="2">MBL fold metallo-hydrolase</fullName>
    </submittedName>
</protein>
<dbReference type="EMBL" id="JAUJEA010000009">
    <property type="protein sequence ID" value="MDN5203945.1"/>
    <property type="molecule type" value="Genomic_DNA"/>
</dbReference>
<accession>A0ABT8KT57</accession>
<dbReference type="SUPFAM" id="SSF56281">
    <property type="entry name" value="Metallo-hydrolase/oxidoreductase"/>
    <property type="match status" value="1"/>
</dbReference>
<dbReference type="PANTHER" id="PTHR30619:SF1">
    <property type="entry name" value="RECOMBINATION PROTEIN 2"/>
    <property type="match status" value="1"/>
</dbReference>
<proteinExistence type="predicted"/>
<evidence type="ECO:0000313" key="2">
    <source>
        <dbReference type="EMBL" id="MDN5203945.1"/>
    </source>
</evidence>
<reference evidence="2" key="1">
    <citation type="submission" date="2023-06" db="EMBL/GenBank/DDBJ databases">
        <title>Genomic of Parafulvivirga corallium.</title>
        <authorList>
            <person name="Wang G."/>
        </authorList>
    </citation>
    <scope>NUCLEOTIDE SEQUENCE</scope>
    <source>
        <strain evidence="2">BMA10</strain>
    </source>
</reference>
<dbReference type="Pfam" id="PF00753">
    <property type="entry name" value="Lactamase_B"/>
    <property type="match status" value="1"/>
</dbReference>
<dbReference type="InterPro" id="IPR001279">
    <property type="entry name" value="Metallo-B-lactamas"/>
</dbReference>